<reference evidence="1 2" key="1">
    <citation type="submission" date="2017-12" db="EMBL/GenBank/DDBJ databases">
        <title>Taxonomic description and draft genome of Pradoshia cofamensis Gen. nov., sp. nov., a thermotolerant bacillale isolated from anterior gut of earthworm Eisenia fetida.</title>
        <authorList>
            <person name="Saha T."/>
            <person name="Chakraborty R."/>
        </authorList>
    </citation>
    <scope>NUCLEOTIDE SEQUENCE [LARGE SCALE GENOMIC DNA]</scope>
    <source>
        <strain evidence="1 2">EAG3</strain>
    </source>
</reference>
<dbReference type="AlphaFoldDB" id="A0A2S7N1S1"/>
<keyword evidence="2" id="KW-1185">Reference proteome</keyword>
<evidence type="ECO:0000313" key="1">
    <source>
        <dbReference type="EMBL" id="PQD95925.1"/>
    </source>
</evidence>
<dbReference type="Proteomes" id="UP000239663">
    <property type="component" value="Unassembled WGS sequence"/>
</dbReference>
<name>A0A2S7N1S1_9BACI</name>
<accession>A0A2S7N1S1</accession>
<organism evidence="1 2">
    <name type="scientific">Pradoshia eiseniae</name>
    <dbReference type="NCBI Taxonomy" id="2064768"/>
    <lineage>
        <taxon>Bacteria</taxon>
        <taxon>Bacillati</taxon>
        <taxon>Bacillota</taxon>
        <taxon>Bacilli</taxon>
        <taxon>Bacillales</taxon>
        <taxon>Bacillaceae</taxon>
        <taxon>Pradoshia</taxon>
    </lineage>
</organism>
<dbReference type="EMBL" id="PKOZ01000003">
    <property type="protein sequence ID" value="PQD95925.1"/>
    <property type="molecule type" value="Genomic_DNA"/>
</dbReference>
<dbReference type="OrthoDB" id="1909991at2"/>
<comment type="caution">
    <text evidence="1">The sequence shown here is derived from an EMBL/GenBank/DDBJ whole genome shotgun (WGS) entry which is preliminary data.</text>
</comment>
<proteinExistence type="predicted"/>
<protein>
    <submittedName>
        <fullName evidence="1">Uncharacterized protein</fullName>
    </submittedName>
</protein>
<evidence type="ECO:0000313" key="2">
    <source>
        <dbReference type="Proteomes" id="UP000239663"/>
    </source>
</evidence>
<sequence length="128" mass="14230">MNKLILGIMMTVSIFYLSGCFDSETKTSVETHPDAKEVLSLNENANILQWEGLIYETDIEWVNELELIKKGSVGEITGLFTNGDAKLFKNGMANKLPIGAKIYSTNTNGILIVEYNGEEKYYLALVEG</sequence>
<gene>
    <name evidence="1" type="ORF">CYL18_07250</name>
</gene>